<organism evidence="2 3">
    <name type="scientific">Porites evermanni</name>
    <dbReference type="NCBI Taxonomy" id="104178"/>
    <lineage>
        <taxon>Eukaryota</taxon>
        <taxon>Metazoa</taxon>
        <taxon>Cnidaria</taxon>
        <taxon>Anthozoa</taxon>
        <taxon>Hexacorallia</taxon>
        <taxon>Scleractinia</taxon>
        <taxon>Fungiina</taxon>
        <taxon>Poritidae</taxon>
        <taxon>Porites</taxon>
    </lineage>
</organism>
<evidence type="ECO:0000313" key="2">
    <source>
        <dbReference type="EMBL" id="CAH3165128.1"/>
    </source>
</evidence>
<name>A0ABN8QIB3_9CNID</name>
<gene>
    <name evidence="2" type="ORF">PEVE_00005227</name>
</gene>
<proteinExistence type="predicted"/>
<keyword evidence="3" id="KW-1185">Reference proteome</keyword>
<feature type="compositionally biased region" description="Basic and acidic residues" evidence="1">
    <location>
        <begin position="89"/>
        <end position="98"/>
    </location>
</feature>
<feature type="region of interest" description="Disordered" evidence="1">
    <location>
        <begin position="84"/>
        <end position="110"/>
    </location>
</feature>
<protein>
    <submittedName>
        <fullName evidence="2">Uncharacterized protein</fullName>
    </submittedName>
</protein>
<evidence type="ECO:0000256" key="1">
    <source>
        <dbReference type="SAM" id="MobiDB-lite"/>
    </source>
</evidence>
<dbReference type="EMBL" id="CALNXI010001330">
    <property type="protein sequence ID" value="CAH3165128.1"/>
    <property type="molecule type" value="Genomic_DNA"/>
</dbReference>
<evidence type="ECO:0000313" key="3">
    <source>
        <dbReference type="Proteomes" id="UP001159427"/>
    </source>
</evidence>
<comment type="caution">
    <text evidence="2">The sequence shown here is derived from an EMBL/GenBank/DDBJ whole genome shotgun (WGS) entry which is preliminary data.</text>
</comment>
<dbReference type="Proteomes" id="UP001159427">
    <property type="component" value="Unassembled WGS sequence"/>
</dbReference>
<accession>A0ABN8QIB3</accession>
<feature type="non-terminal residue" evidence="2">
    <location>
        <position position="369"/>
    </location>
</feature>
<sequence length="369" mass="41991">MSKPCSQLNSKVIRDKVECHIVAAIEKTCSVVAFKCVWRVSDEEIQQAWNWICEKRDECDLELSKLSEVCFFFSAISTSKLDSKKKKSTTSDEGREIDESNEESAINPSQISTPGKQVFPAISYWVACQTQNGSAVNPMKIQRAHSHDLNQLCQVLKDHKNPCLMNFVEASYQHCLSALQDEIDISDEEQSQEMLSTENVVRVRVLREEFKPMMTTSIRELRRAGLKIDCFGLHENESSTPGVEIPCTPHKPLSCPLTVLCNDIHAAMKKLQFSVYRGDVYKKVAESQFTFKFLCSMKSFLLNLMGNECFKDRLVQHFQRVLPLLSEPESSLIGQLNIDRNLVEVQNGWFWSFSEGAFVQGVIPESEVR</sequence>
<reference evidence="2 3" key="1">
    <citation type="submission" date="2022-05" db="EMBL/GenBank/DDBJ databases">
        <authorList>
            <consortium name="Genoscope - CEA"/>
            <person name="William W."/>
        </authorList>
    </citation>
    <scope>NUCLEOTIDE SEQUENCE [LARGE SCALE GENOMIC DNA]</scope>
</reference>